<evidence type="ECO:0000313" key="1">
    <source>
        <dbReference type="EMBL" id="AXH74542.1"/>
    </source>
</evidence>
<protein>
    <submittedName>
        <fullName evidence="1">Uncharacterized protein</fullName>
    </submittedName>
</protein>
<dbReference type="Proteomes" id="UP000257554">
    <property type="component" value="Segment"/>
</dbReference>
<keyword evidence="2" id="KW-1185">Reference proteome</keyword>
<sequence length="98" mass="11414">MSKKNYNEYDVIRILRRTGGIKIDESTKTITVLINTPKIGNSTYGKIDYLTNYCGYTVLYTSEIKIVRNNNDDYKIRHNKRLKVNMADMVKDAMKSIK</sequence>
<accession>A0A345MT42</accession>
<proteinExistence type="predicted"/>
<dbReference type="RefSeq" id="YP_010097692.1">
    <property type="nucleotide sequence ID" value="NC_055760.1"/>
</dbReference>
<organism evidence="1 2">
    <name type="scientific">crAssphage sp. isolate ctbg_1</name>
    <dbReference type="NCBI Taxonomy" id="2989854"/>
    <lineage>
        <taxon>Viruses</taxon>
        <taxon>Duplodnaviria</taxon>
        <taxon>Heunggongvirae</taxon>
        <taxon>Uroviricota</taxon>
        <taxon>Caudoviricetes</taxon>
        <taxon>Crassvirales</taxon>
        <taxon>Intestiviridae</taxon>
        <taxon>Crudevirinae</taxon>
        <taxon>Whopevirus</taxon>
        <taxon>Whopevirus animalis</taxon>
    </lineage>
</organism>
<evidence type="ECO:0000313" key="2">
    <source>
        <dbReference type="Proteomes" id="UP000257554"/>
    </source>
</evidence>
<reference evidence="1 2" key="1">
    <citation type="submission" date="2018-07" db="EMBL/GenBank/DDBJ databases">
        <title>Uncovering a Universe of Circular DNA Viruses in Animal Metagenomes.</title>
        <authorList>
            <person name="Tisza M."/>
            <person name="Buck C."/>
            <person name="Pastrana D."/>
            <person name="Welch N."/>
            <person name="Peretti A."/>
        </authorList>
    </citation>
    <scope>NUCLEOTIDE SEQUENCE [LARGE SCALE GENOMIC DNA]</scope>
    <source>
        <strain evidence="1">Ctbg_1</strain>
    </source>
</reference>
<dbReference type="EMBL" id="MH616963">
    <property type="protein sequence ID" value="AXH74542.1"/>
    <property type="molecule type" value="Genomic_DNA"/>
</dbReference>
<name>A0A345MT42_9CAUD</name>
<dbReference type="GeneID" id="76971888"/>